<accession>X1T1L8</accession>
<gene>
    <name evidence="1" type="ORF">S12H4_12565</name>
</gene>
<name>X1T1L8_9ZZZZ</name>
<dbReference type="AlphaFoldDB" id="X1T1L8"/>
<reference evidence="1" key="1">
    <citation type="journal article" date="2014" name="Front. Microbiol.">
        <title>High frequency of phylogenetically diverse reductive dehalogenase-homologous genes in deep subseafloor sedimentary metagenomes.</title>
        <authorList>
            <person name="Kawai M."/>
            <person name="Futagami T."/>
            <person name="Toyoda A."/>
            <person name="Takaki Y."/>
            <person name="Nishi S."/>
            <person name="Hori S."/>
            <person name="Arai W."/>
            <person name="Tsubouchi T."/>
            <person name="Morono Y."/>
            <person name="Uchiyama I."/>
            <person name="Ito T."/>
            <person name="Fujiyama A."/>
            <person name="Inagaki F."/>
            <person name="Takami H."/>
        </authorList>
    </citation>
    <scope>NUCLEOTIDE SEQUENCE</scope>
    <source>
        <strain evidence="1">Expedition CK06-06</strain>
    </source>
</reference>
<evidence type="ECO:0000313" key="1">
    <source>
        <dbReference type="EMBL" id="GAI85291.1"/>
    </source>
</evidence>
<dbReference type="EMBL" id="BARW01006009">
    <property type="protein sequence ID" value="GAI85291.1"/>
    <property type="molecule type" value="Genomic_DNA"/>
</dbReference>
<protein>
    <submittedName>
        <fullName evidence="1">Uncharacterized protein</fullName>
    </submittedName>
</protein>
<organism evidence="1">
    <name type="scientific">marine sediment metagenome</name>
    <dbReference type="NCBI Taxonomy" id="412755"/>
    <lineage>
        <taxon>unclassified sequences</taxon>
        <taxon>metagenomes</taxon>
        <taxon>ecological metagenomes</taxon>
    </lineage>
</organism>
<proteinExistence type="predicted"/>
<comment type="caution">
    <text evidence="1">The sequence shown here is derived from an EMBL/GenBank/DDBJ whole genome shotgun (WGS) entry which is preliminary data.</text>
</comment>
<sequence length="90" mass="10238">MNGRDYTIKLNGFEVGFFTGVIMELDDGKQQELKPVWDQLIALKRQFEEEAGVTKEVLPGGMLKLTDKHGNVIIRAPYPFEVEGKKEELL</sequence>